<evidence type="ECO:0000259" key="1">
    <source>
        <dbReference type="PROSITE" id="PS51841"/>
    </source>
</evidence>
<dbReference type="InterPro" id="IPR019268">
    <property type="entry name" value="DUF2278"/>
</dbReference>
<dbReference type="Pfam" id="PF10042">
    <property type="entry name" value="DUF2278"/>
    <property type="match status" value="1"/>
</dbReference>
<name>A0ABX7P162_9BACT</name>
<reference evidence="2 3" key="1">
    <citation type="submission" date="2021-02" db="EMBL/GenBank/DDBJ databases">
        <title>De Novo genome assembly of isolated myxobacteria.</title>
        <authorList>
            <person name="Stevens D.C."/>
        </authorList>
    </citation>
    <scope>NUCLEOTIDE SEQUENCE [LARGE SCALE GENOMIC DNA]</scope>
    <source>
        <strain evidence="3">SCPEA02</strain>
    </source>
</reference>
<dbReference type="SUPFAM" id="SSF74853">
    <property type="entry name" value="Lamin A/C globular tail domain"/>
    <property type="match status" value="1"/>
</dbReference>
<evidence type="ECO:0000313" key="3">
    <source>
        <dbReference type="Proteomes" id="UP000662747"/>
    </source>
</evidence>
<dbReference type="RefSeq" id="WP_206726145.1">
    <property type="nucleotide sequence ID" value="NZ_CP071090.1"/>
</dbReference>
<dbReference type="EMBL" id="CP071090">
    <property type="protein sequence ID" value="QSQ24583.1"/>
    <property type="molecule type" value="Genomic_DNA"/>
</dbReference>
<dbReference type="InterPro" id="IPR036415">
    <property type="entry name" value="Lamin_tail_dom_sf"/>
</dbReference>
<dbReference type="PROSITE" id="PS51841">
    <property type="entry name" value="LTD"/>
    <property type="match status" value="1"/>
</dbReference>
<accession>A0ABX7P162</accession>
<sequence>MPLMNYGVLKGAAIDRKLGSGPSPHYQVHLVASGVHYRIAVNVSSKLPPSDLMYVVDENLQHPLTDALEALSDGLTTVPRASGGLALDFIRGNLFDRNAMTPLPPNIPGPDNDLNDKLDHYFQRAMLDPQARVYAFGESWGPETAADQYFGFKPGRGIHDIHMNQGNDPSFASQDGTWQDGGVFIHLPATQQWVGIFLKFQSQSWHTDDTTGHTIGAAPAPGPGPVVHDGVVRIIAALVNDTRSPEQETITLLNTSPDTVSLDGWKLVDRNKHMQSLSGDLPPGATKLTPVTKPMELSNNGGIISLLDAQGLKVDGVSYVKAQARPGWTVVF</sequence>
<protein>
    <submittedName>
        <fullName evidence="2">DUF2278 family protein</fullName>
    </submittedName>
</protein>
<keyword evidence="3" id="KW-1185">Reference proteome</keyword>
<evidence type="ECO:0000313" key="2">
    <source>
        <dbReference type="EMBL" id="QSQ24583.1"/>
    </source>
</evidence>
<organism evidence="2 3">
    <name type="scientific">Pyxidicoccus parkwayensis</name>
    <dbReference type="NCBI Taxonomy" id="2813578"/>
    <lineage>
        <taxon>Bacteria</taxon>
        <taxon>Pseudomonadati</taxon>
        <taxon>Myxococcota</taxon>
        <taxon>Myxococcia</taxon>
        <taxon>Myxococcales</taxon>
        <taxon>Cystobacterineae</taxon>
        <taxon>Myxococcaceae</taxon>
        <taxon>Pyxidicoccus</taxon>
    </lineage>
</organism>
<dbReference type="InterPro" id="IPR001322">
    <property type="entry name" value="Lamin_tail_dom"/>
</dbReference>
<feature type="domain" description="LTD" evidence="1">
    <location>
        <begin position="212"/>
        <end position="321"/>
    </location>
</feature>
<dbReference type="Proteomes" id="UP000662747">
    <property type="component" value="Chromosome"/>
</dbReference>
<proteinExistence type="predicted"/>
<gene>
    <name evidence="2" type="ORF">JY651_06425</name>
</gene>